<organism evidence="1 2">
    <name type="scientific">Theileria equi strain WA</name>
    <dbReference type="NCBI Taxonomy" id="1537102"/>
    <lineage>
        <taxon>Eukaryota</taxon>
        <taxon>Sar</taxon>
        <taxon>Alveolata</taxon>
        <taxon>Apicomplexa</taxon>
        <taxon>Aconoidasida</taxon>
        <taxon>Piroplasmida</taxon>
        <taxon>Theileriidae</taxon>
        <taxon>Theileria</taxon>
    </lineage>
</organism>
<dbReference type="GeneID" id="15806368"/>
<sequence>MFKRAHLFNSNVPLVQEGSGKSDQNEIHDLEDIRSELDKPEYNIDDEGIRTSYETKVAHCIHCKGKTMLNEDSINKHIQSKNHIKNVKKNLKKREAGNKIRKEFNKRMEAIDRLGKL</sequence>
<gene>
    <name evidence="1" type="ORF">BEWA_007770</name>
</gene>
<reference evidence="1 2" key="1">
    <citation type="journal article" date="2012" name="BMC Genomics">
        <title>Comparative genomic analysis and phylogenetic position of Theileria equi.</title>
        <authorList>
            <person name="Kappmeyer L.S."/>
            <person name="Thiagarajan M."/>
            <person name="Herndon D.R."/>
            <person name="Ramsay J.D."/>
            <person name="Caler E."/>
            <person name="Djikeng A."/>
            <person name="Gillespie J.J."/>
            <person name="Lau A.O."/>
            <person name="Roalson E.H."/>
            <person name="Silva J.C."/>
            <person name="Silva M.G."/>
            <person name="Suarez C.E."/>
            <person name="Ueti M.W."/>
            <person name="Nene V.M."/>
            <person name="Mealey R.H."/>
            <person name="Knowles D.P."/>
            <person name="Brayton K.A."/>
        </authorList>
    </citation>
    <scope>NUCLEOTIDE SEQUENCE [LARGE SCALE GENOMIC DNA]</scope>
    <source>
        <strain evidence="1 2">WA</strain>
    </source>
</reference>
<dbReference type="VEuPathDB" id="PiroplasmaDB:BEWA_007770"/>
<dbReference type="EMBL" id="CP001670">
    <property type="protein sequence ID" value="AFZ81368.1"/>
    <property type="molecule type" value="Genomic_DNA"/>
</dbReference>
<proteinExistence type="predicted"/>
<dbReference type="OrthoDB" id="10568507at2759"/>
<evidence type="ECO:0000313" key="2">
    <source>
        <dbReference type="Proteomes" id="UP000031512"/>
    </source>
</evidence>
<evidence type="ECO:0000313" key="1">
    <source>
        <dbReference type="EMBL" id="AFZ81368.1"/>
    </source>
</evidence>
<name>L0B1J8_THEEQ</name>
<keyword evidence="2" id="KW-1185">Reference proteome</keyword>
<dbReference type="AlphaFoldDB" id="L0B1J8"/>
<accession>L0B1J8</accession>
<dbReference type="Proteomes" id="UP000031512">
    <property type="component" value="Chromosome 3"/>
</dbReference>
<protein>
    <submittedName>
        <fullName evidence="1">Uncharacterized protein</fullName>
    </submittedName>
</protein>
<dbReference type="eggNOG" id="ENOG502TN4T">
    <property type="taxonomic scope" value="Eukaryota"/>
</dbReference>
<dbReference type="KEGG" id="beq:BEWA_007770"/>
<dbReference type="RefSeq" id="XP_004831034.1">
    <property type="nucleotide sequence ID" value="XM_004830977.1"/>
</dbReference>